<accession>A0A9J6FLI9</accession>
<dbReference type="AlphaFoldDB" id="A0A9J6FLI9"/>
<gene>
    <name evidence="1" type="ORF">HPB48_006386</name>
</gene>
<evidence type="ECO:0000313" key="2">
    <source>
        <dbReference type="Proteomes" id="UP000821853"/>
    </source>
</evidence>
<dbReference type="EMBL" id="JABSTR010000002">
    <property type="protein sequence ID" value="KAH9363280.1"/>
    <property type="molecule type" value="Genomic_DNA"/>
</dbReference>
<proteinExistence type="predicted"/>
<sequence>MPVLNLGASAKRTTARLHRRTLRPATAQPLASFDMAPTCIRSRQRRLEPPCPSTLCESRFSVASHSCLTSWWLYLNLSKYDPCTLHAMFHNKASLSPTEAAKFMVHVDNVKNLAFLQCLVSDISKQLQQISRIDLQDLTCHIPIYPAIPSNTCKGVVHNIPAGTSRDHLMRHLSTLFHGTKVLAARMMGRTASAIITSEGTHISRETCYAGAIFRCRPHPPKAQYCHRCQ</sequence>
<organism evidence="1 2">
    <name type="scientific">Haemaphysalis longicornis</name>
    <name type="common">Bush tick</name>
    <dbReference type="NCBI Taxonomy" id="44386"/>
    <lineage>
        <taxon>Eukaryota</taxon>
        <taxon>Metazoa</taxon>
        <taxon>Ecdysozoa</taxon>
        <taxon>Arthropoda</taxon>
        <taxon>Chelicerata</taxon>
        <taxon>Arachnida</taxon>
        <taxon>Acari</taxon>
        <taxon>Parasitiformes</taxon>
        <taxon>Ixodida</taxon>
        <taxon>Ixodoidea</taxon>
        <taxon>Ixodidae</taxon>
        <taxon>Haemaphysalinae</taxon>
        <taxon>Haemaphysalis</taxon>
    </lineage>
</organism>
<comment type="caution">
    <text evidence="1">The sequence shown here is derived from an EMBL/GenBank/DDBJ whole genome shotgun (WGS) entry which is preliminary data.</text>
</comment>
<dbReference type="VEuPathDB" id="VectorBase:HLOH_044682"/>
<protein>
    <submittedName>
        <fullName evidence="1">Uncharacterized protein</fullName>
    </submittedName>
</protein>
<name>A0A9J6FLI9_HAELO</name>
<evidence type="ECO:0000313" key="1">
    <source>
        <dbReference type="EMBL" id="KAH9363280.1"/>
    </source>
</evidence>
<dbReference type="Proteomes" id="UP000821853">
    <property type="component" value="Chromosome 10"/>
</dbReference>
<reference evidence="1 2" key="1">
    <citation type="journal article" date="2020" name="Cell">
        <title>Large-Scale Comparative Analyses of Tick Genomes Elucidate Their Genetic Diversity and Vector Capacities.</title>
        <authorList>
            <consortium name="Tick Genome and Microbiome Consortium (TIGMIC)"/>
            <person name="Jia N."/>
            <person name="Wang J."/>
            <person name="Shi W."/>
            <person name="Du L."/>
            <person name="Sun Y."/>
            <person name="Zhan W."/>
            <person name="Jiang J.F."/>
            <person name="Wang Q."/>
            <person name="Zhang B."/>
            <person name="Ji P."/>
            <person name="Bell-Sakyi L."/>
            <person name="Cui X.M."/>
            <person name="Yuan T.T."/>
            <person name="Jiang B.G."/>
            <person name="Yang W.F."/>
            <person name="Lam T.T."/>
            <person name="Chang Q.C."/>
            <person name="Ding S.J."/>
            <person name="Wang X.J."/>
            <person name="Zhu J.G."/>
            <person name="Ruan X.D."/>
            <person name="Zhao L."/>
            <person name="Wei J.T."/>
            <person name="Ye R.Z."/>
            <person name="Que T.C."/>
            <person name="Du C.H."/>
            <person name="Zhou Y.H."/>
            <person name="Cheng J.X."/>
            <person name="Dai P.F."/>
            <person name="Guo W.B."/>
            <person name="Han X.H."/>
            <person name="Huang E.J."/>
            <person name="Li L.F."/>
            <person name="Wei W."/>
            <person name="Gao Y.C."/>
            <person name="Liu J.Z."/>
            <person name="Shao H.Z."/>
            <person name="Wang X."/>
            <person name="Wang C.C."/>
            <person name="Yang T.C."/>
            <person name="Huo Q.B."/>
            <person name="Li W."/>
            <person name="Chen H.Y."/>
            <person name="Chen S.E."/>
            <person name="Zhou L.G."/>
            <person name="Ni X.B."/>
            <person name="Tian J.H."/>
            <person name="Sheng Y."/>
            <person name="Liu T."/>
            <person name="Pan Y.S."/>
            <person name="Xia L.Y."/>
            <person name="Li J."/>
            <person name="Zhao F."/>
            <person name="Cao W.C."/>
        </authorList>
    </citation>
    <scope>NUCLEOTIDE SEQUENCE [LARGE SCALE GENOMIC DNA]</scope>
    <source>
        <strain evidence="1">HaeL-2018</strain>
    </source>
</reference>
<keyword evidence="2" id="KW-1185">Reference proteome</keyword>